<dbReference type="AlphaFoldDB" id="A0A175WCK7"/>
<dbReference type="STRING" id="100816.A0A175WCK7"/>
<evidence type="ECO:0000313" key="3">
    <source>
        <dbReference type="Proteomes" id="UP000078237"/>
    </source>
</evidence>
<dbReference type="Proteomes" id="UP000078237">
    <property type="component" value="Unassembled WGS sequence"/>
</dbReference>
<evidence type="ECO:0000256" key="1">
    <source>
        <dbReference type="SAM" id="MobiDB-lite"/>
    </source>
</evidence>
<name>A0A175WCK7_9PEZI</name>
<dbReference type="OrthoDB" id="4505928at2759"/>
<feature type="compositionally biased region" description="Basic and acidic residues" evidence="1">
    <location>
        <begin position="19"/>
        <end position="29"/>
    </location>
</feature>
<dbReference type="EMBL" id="LCTW02000033">
    <property type="protein sequence ID" value="KXX81508.1"/>
    <property type="molecule type" value="Genomic_DNA"/>
</dbReference>
<comment type="caution">
    <text evidence="2">The sequence shown here is derived from an EMBL/GenBank/DDBJ whole genome shotgun (WGS) entry which is preliminary data.</text>
</comment>
<feature type="region of interest" description="Disordered" evidence="1">
    <location>
        <begin position="158"/>
        <end position="182"/>
    </location>
</feature>
<reference evidence="2 3" key="1">
    <citation type="journal article" date="2016" name="Genome Announc.">
        <title>Genome Sequence of Madurella mycetomatis mm55, Isolated from a Human Mycetoma Case in Sudan.</title>
        <authorList>
            <person name="Smit S."/>
            <person name="Derks M.F."/>
            <person name="Bervoets S."/>
            <person name="Fahal A."/>
            <person name="van Leeuwen W."/>
            <person name="van Belkum A."/>
            <person name="van de Sande W.W."/>
        </authorList>
    </citation>
    <scope>NUCLEOTIDE SEQUENCE [LARGE SCALE GENOMIC DNA]</scope>
    <source>
        <strain evidence="3">mm55</strain>
    </source>
</reference>
<proteinExistence type="predicted"/>
<protein>
    <submittedName>
        <fullName evidence="2">Uncharacterized protein</fullName>
    </submittedName>
</protein>
<dbReference type="CDD" id="cd14688">
    <property type="entry name" value="bZIP_YAP"/>
    <property type="match status" value="1"/>
</dbReference>
<organism evidence="2 3">
    <name type="scientific">Madurella mycetomatis</name>
    <dbReference type="NCBI Taxonomy" id="100816"/>
    <lineage>
        <taxon>Eukaryota</taxon>
        <taxon>Fungi</taxon>
        <taxon>Dikarya</taxon>
        <taxon>Ascomycota</taxon>
        <taxon>Pezizomycotina</taxon>
        <taxon>Sordariomycetes</taxon>
        <taxon>Sordariomycetidae</taxon>
        <taxon>Sordariales</taxon>
        <taxon>Sordariales incertae sedis</taxon>
        <taxon>Madurella</taxon>
    </lineage>
</organism>
<dbReference type="VEuPathDB" id="FungiDB:MMYC01_202516"/>
<evidence type="ECO:0000313" key="2">
    <source>
        <dbReference type="EMBL" id="KXX81508.1"/>
    </source>
</evidence>
<keyword evidence="3" id="KW-1185">Reference proteome</keyword>
<feature type="region of interest" description="Disordered" evidence="1">
    <location>
        <begin position="1"/>
        <end position="33"/>
    </location>
</feature>
<sequence length="268" mass="29206">MDSESPYRTRIHKFSSKPPGHDALRQRENQRRHRARVKGRIAQLEAALSSAQAELGDALIRIENLTAEVRRLHRALESAPQGPASAPAPHSQARVTDTPITLQPGVAVSVPTSREEELAQQLPSMFDESPQAGKLRSSVDACASCMEVAAPDTARLTTPNTARAARGPNDPHPLPKSIPELQPRSLSNSVFDDLEDDCPFLPPPGAGESTMPCRDAYSIIKDRSTPEFSLSEATNWLKPGFRRAIVPGSGCRVQTHVLFAFVDHMISI</sequence>
<gene>
    <name evidence="2" type="ORF">MMYC01_202516</name>
</gene>
<accession>A0A175WCK7</accession>